<protein>
    <submittedName>
        <fullName evidence="2">Uncharacterized protein</fullName>
    </submittedName>
</protein>
<dbReference type="KEGG" id="ccp:CHC_T00006978001"/>
<dbReference type="Proteomes" id="UP000012073">
    <property type="component" value="Unassembled WGS sequence"/>
</dbReference>
<name>R7QQT2_CHOCR</name>
<accession>R7QQT2</accession>
<dbReference type="RefSeq" id="XP_005710397.1">
    <property type="nucleotide sequence ID" value="XM_005710340.1"/>
</dbReference>
<feature type="chain" id="PRO_5004442892" evidence="1">
    <location>
        <begin position="22"/>
        <end position="149"/>
    </location>
</feature>
<dbReference type="Gramene" id="CDF40103">
    <property type="protein sequence ID" value="CDF40103"/>
    <property type="gene ID" value="CHC_T00006978001"/>
</dbReference>
<proteinExistence type="predicted"/>
<organism evidence="2 3">
    <name type="scientific">Chondrus crispus</name>
    <name type="common">Carrageen Irish moss</name>
    <name type="synonym">Polymorpha crispa</name>
    <dbReference type="NCBI Taxonomy" id="2769"/>
    <lineage>
        <taxon>Eukaryota</taxon>
        <taxon>Rhodophyta</taxon>
        <taxon>Florideophyceae</taxon>
        <taxon>Rhodymeniophycidae</taxon>
        <taxon>Gigartinales</taxon>
        <taxon>Gigartinaceae</taxon>
        <taxon>Chondrus</taxon>
    </lineage>
</organism>
<sequence length="149" mass="15590">MGSCLPMKIATFLKFILSASSLISLYTRKNSMPICTLSAPLYSNPSFSTASRIVGSGDGGSFNTGSLGTKNPSTGLISFKKWPYAPNISSGGLTAGEKSATASSKSGRMATTLMAVVPPIELPMRNVLFPLRSSRALKCSMTSILASLK</sequence>
<dbReference type="AlphaFoldDB" id="R7QQT2"/>
<gene>
    <name evidence="2" type="ORF">CHC_T00006978001</name>
</gene>
<keyword evidence="1" id="KW-0732">Signal</keyword>
<evidence type="ECO:0000313" key="3">
    <source>
        <dbReference type="Proteomes" id="UP000012073"/>
    </source>
</evidence>
<dbReference type="EMBL" id="HG002126">
    <property type="protein sequence ID" value="CDF40103.1"/>
    <property type="molecule type" value="Genomic_DNA"/>
</dbReference>
<reference evidence="3" key="1">
    <citation type="journal article" date="2013" name="Proc. Natl. Acad. Sci. U.S.A.">
        <title>Genome structure and metabolic features in the red seaweed Chondrus crispus shed light on evolution of the Archaeplastida.</title>
        <authorList>
            <person name="Collen J."/>
            <person name="Porcel B."/>
            <person name="Carre W."/>
            <person name="Ball S.G."/>
            <person name="Chaparro C."/>
            <person name="Tonon T."/>
            <person name="Barbeyron T."/>
            <person name="Michel G."/>
            <person name="Noel B."/>
            <person name="Valentin K."/>
            <person name="Elias M."/>
            <person name="Artiguenave F."/>
            <person name="Arun A."/>
            <person name="Aury J.M."/>
            <person name="Barbosa-Neto J.F."/>
            <person name="Bothwell J.H."/>
            <person name="Bouget F.Y."/>
            <person name="Brillet L."/>
            <person name="Cabello-Hurtado F."/>
            <person name="Capella-Gutierrez S."/>
            <person name="Charrier B."/>
            <person name="Cladiere L."/>
            <person name="Cock J.M."/>
            <person name="Coelho S.M."/>
            <person name="Colleoni C."/>
            <person name="Czjzek M."/>
            <person name="Da Silva C."/>
            <person name="Delage L."/>
            <person name="Denoeud F."/>
            <person name="Deschamps P."/>
            <person name="Dittami S.M."/>
            <person name="Gabaldon T."/>
            <person name="Gachon C.M."/>
            <person name="Groisillier A."/>
            <person name="Herve C."/>
            <person name="Jabbari K."/>
            <person name="Katinka M."/>
            <person name="Kloareg B."/>
            <person name="Kowalczyk N."/>
            <person name="Labadie K."/>
            <person name="Leblanc C."/>
            <person name="Lopez P.J."/>
            <person name="McLachlan D.H."/>
            <person name="Meslet-Cladiere L."/>
            <person name="Moustafa A."/>
            <person name="Nehr Z."/>
            <person name="Nyvall Collen P."/>
            <person name="Panaud O."/>
            <person name="Partensky F."/>
            <person name="Poulain J."/>
            <person name="Rensing S.A."/>
            <person name="Rousvoal S."/>
            <person name="Samson G."/>
            <person name="Symeonidi A."/>
            <person name="Weissenbach J."/>
            <person name="Zambounis A."/>
            <person name="Wincker P."/>
            <person name="Boyen C."/>
        </authorList>
    </citation>
    <scope>NUCLEOTIDE SEQUENCE [LARGE SCALE GENOMIC DNA]</scope>
    <source>
        <strain evidence="3">cv. Stackhouse</strain>
    </source>
</reference>
<evidence type="ECO:0000256" key="1">
    <source>
        <dbReference type="SAM" id="SignalP"/>
    </source>
</evidence>
<dbReference type="GeneID" id="17318114"/>
<keyword evidence="3" id="KW-1185">Reference proteome</keyword>
<evidence type="ECO:0000313" key="2">
    <source>
        <dbReference type="EMBL" id="CDF40103.1"/>
    </source>
</evidence>
<feature type="signal peptide" evidence="1">
    <location>
        <begin position="1"/>
        <end position="21"/>
    </location>
</feature>